<dbReference type="PROSITE" id="PS50231">
    <property type="entry name" value="RICIN_B_LECTIN"/>
    <property type="match status" value="1"/>
</dbReference>
<dbReference type="SUPFAM" id="SSF50370">
    <property type="entry name" value="Ricin B-like lectins"/>
    <property type="match status" value="1"/>
</dbReference>
<dbReference type="Pfam" id="PF00652">
    <property type="entry name" value="Ricin_B_lectin"/>
    <property type="match status" value="1"/>
</dbReference>
<keyword evidence="1" id="KW-0732">Signal</keyword>
<reference evidence="3" key="2">
    <citation type="submission" date="2020-09" db="EMBL/GenBank/DDBJ databases">
        <authorList>
            <person name="Sun Q."/>
            <person name="Ohkuma M."/>
        </authorList>
    </citation>
    <scope>NUCLEOTIDE SEQUENCE</scope>
    <source>
        <strain evidence="3">JCM 19831</strain>
    </source>
</reference>
<proteinExistence type="predicted"/>
<feature type="domain" description="Ricin B lectin" evidence="2">
    <location>
        <begin position="246"/>
        <end position="366"/>
    </location>
</feature>
<dbReference type="InterPro" id="IPR000772">
    <property type="entry name" value="Ricin_B_lectin"/>
</dbReference>
<evidence type="ECO:0000313" key="4">
    <source>
        <dbReference type="Proteomes" id="UP000642070"/>
    </source>
</evidence>
<dbReference type="InterPro" id="IPR013830">
    <property type="entry name" value="SGNH_hydro"/>
</dbReference>
<feature type="signal peptide" evidence="1">
    <location>
        <begin position="1"/>
        <end position="31"/>
    </location>
</feature>
<feature type="chain" id="PRO_5037573455" evidence="1">
    <location>
        <begin position="32"/>
        <end position="366"/>
    </location>
</feature>
<evidence type="ECO:0000259" key="2">
    <source>
        <dbReference type="SMART" id="SM00458"/>
    </source>
</evidence>
<gene>
    <name evidence="3" type="ORF">GCM10007977_062070</name>
</gene>
<organism evidence="3 4">
    <name type="scientific">Dactylosporangium sucinum</name>
    <dbReference type="NCBI Taxonomy" id="1424081"/>
    <lineage>
        <taxon>Bacteria</taxon>
        <taxon>Bacillati</taxon>
        <taxon>Actinomycetota</taxon>
        <taxon>Actinomycetes</taxon>
        <taxon>Micromonosporales</taxon>
        <taxon>Micromonosporaceae</taxon>
        <taxon>Dactylosporangium</taxon>
    </lineage>
</organism>
<name>A0A917X1G9_9ACTN</name>
<reference evidence="3" key="1">
    <citation type="journal article" date="2014" name="Int. J. Syst. Evol. Microbiol.">
        <title>Complete genome sequence of Corynebacterium casei LMG S-19264T (=DSM 44701T), isolated from a smear-ripened cheese.</title>
        <authorList>
            <consortium name="US DOE Joint Genome Institute (JGI-PGF)"/>
            <person name="Walter F."/>
            <person name="Albersmeier A."/>
            <person name="Kalinowski J."/>
            <person name="Ruckert C."/>
        </authorList>
    </citation>
    <scope>NUCLEOTIDE SEQUENCE</scope>
    <source>
        <strain evidence="3">JCM 19831</strain>
    </source>
</reference>
<dbReference type="Gene3D" id="2.80.10.50">
    <property type="match status" value="1"/>
</dbReference>
<dbReference type="SUPFAM" id="SSF52266">
    <property type="entry name" value="SGNH hydrolase"/>
    <property type="match status" value="1"/>
</dbReference>
<accession>A0A917X1G9</accession>
<dbReference type="AlphaFoldDB" id="A0A917X1G9"/>
<dbReference type="Pfam" id="PF13472">
    <property type="entry name" value="Lipase_GDSL_2"/>
    <property type="match status" value="1"/>
</dbReference>
<keyword evidence="4" id="KW-1185">Reference proteome</keyword>
<dbReference type="GO" id="GO:0004622">
    <property type="term" value="F:phosphatidylcholine lysophospholipase activity"/>
    <property type="evidence" value="ECO:0007669"/>
    <property type="project" value="TreeGrafter"/>
</dbReference>
<dbReference type="EMBL" id="BMPI01000034">
    <property type="protein sequence ID" value="GGM51971.1"/>
    <property type="molecule type" value="Genomic_DNA"/>
</dbReference>
<evidence type="ECO:0000256" key="1">
    <source>
        <dbReference type="SAM" id="SignalP"/>
    </source>
</evidence>
<dbReference type="PANTHER" id="PTHR30383:SF5">
    <property type="entry name" value="SGNH HYDROLASE-TYPE ESTERASE DOMAIN-CONTAINING PROTEIN"/>
    <property type="match status" value="1"/>
</dbReference>
<dbReference type="InterPro" id="IPR035992">
    <property type="entry name" value="Ricin_B-like_lectins"/>
</dbReference>
<dbReference type="InterPro" id="IPR051532">
    <property type="entry name" value="Ester_Hydrolysis_Enzymes"/>
</dbReference>
<dbReference type="PANTHER" id="PTHR30383">
    <property type="entry name" value="THIOESTERASE 1/PROTEASE 1/LYSOPHOSPHOLIPASE L1"/>
    <property type="match status" value="1"/>
</dbReference>
<dbReference type="SMART" id="SM00458">
    <property type="entry name" value="RICIN"/>
    <property type="match status" value="1"/>
</dbReference>
<dbReference type="CDD" id="cd23418">
    <property type="entry name" value="beta-trefoil_Ricin_XLN-like"/>
    <property type="match status" value="1"/>
</dbReference>
<sequence length="366" mass="38559">MYSFTHRASAAVGAVLMAAALVITDGGAAHAQSASAVRIMPLGDSITDGHNVPGGYRVALWQKFDEDGTAVDFVGSAANGPSTLGDRNHEGHSGWRIDQIDANAVRWMRASAPRTVLLHVGTNDIRQSYDVANAPARLSGLIDKILQVNPDVELFVAQLIPEADPTFEARILAYNAALPGIVQQKAQAGFHVRLVDMHSALTTADLADGVHPSASGYAKMAAAWHSALRAAPLALTPSPEPQVDVPGRLGTSNSSRCLDVTGYVTAPGTPLILWNCHTAGNQRFTRSATAELRVFGNRCLEPSGTSLLTALCTGSDNQKWVFRVDGRIVGTASGLCMTPAGGGTANHTPIKLVDCSTAPAQRWVVR</sequence>
<comment type="caution">
    <text evidence="3">The sequence shown here is derived from an EMBL/GenBank/DDBJ whole genome shotgun (WGS) entry which is preliminary data.</text>
</comment>
<dbReference type="Proteomes" id="UP000642070">
    <property type="component" value="Unassembled WGS sequence"/>
</dbReference>
<protein>
    <submittedName>
        <fullName evidence="3">Lipase</fullName>
    </submittedName>
</protein>
<dbReference type="InterPro" id="IPR036514">
    <property type="entry name" value="SGNH_hydro_sf"/>
</dbReference>
<evidence type="ECO:0000313" key="3">
    <source>
        <dbReference type="EMBL" id="GGM51971.1"/>
    </source>
</evidence>
<dbReference type="CDD" id="cd01833">
    <property type="entry name" value="XynB_like"/>
    <property type="match status" value="1"/>
</dbReference>
<dbReference type="Gene3D" id="3.40.50.1110">
    <property type="entry name" value="SGNH hydrolase"/>
    <property type="match status" value="1"/>
</dbReference>